<gene>
    <name evidence="1" type="ORF">AMON00008_LOCUS5577</name>
    <name evidence="2" type="ORF">AMON00008_LOCUS5578</name>
</gene>
<dbReference type="EMBL" id="HBNR01008479">
    <property type="protein sequence ID" value="CAE4565959.1"/>
    <property type="molecule type" value="Transcribed_RNA"/>
</dbReference>
<name>A0A6T0SD61_9DINO</name>
<reference evidence="1" key="1">
    <citation type="submission" date="2021-01" db="EMBL/GenBank/DDBJ databases">
        <authorList>
            <person name="Corre E."/>
            <person name="Pelletier E."/>
            <person name="Niang G."/>
            <person name="Scheremetjew M."/>
            <person name="Finn R."/>
            <person name="Kale V."/>
            <person name="Holt S."/>
            <person name="Cochrane G."/>
            <person name="Meng A."/>
            <person name="Brown T."/>
            <person name="Cohen L."/>
        </authorList>
    </citation>
    <scope>NUCLEOTIDE SEQUENCE</scope>
    <source>
        <strain evidence="1">CCMP3105</strain>
    </source>
</reference>
<protein>
    <submittedName>
        <fullName evidence="1">Uncharacterized protein</fullName>
    </submittedName>
</protein>
<dbReference type="EMBL" id="HBNR01008478">
    <property type="protein sequence ID" value="CAE4565958.1"/>
    <property type="molecule type" value="Transcribed_RNA"/>
</dbReference>
<dbReference type="AlphaFoldDB" id="A0A6T0SD61"/>
<sequence>MDLTRMRFCLHADICNRAAGHLRLQASADLGNLLCSAPHAGAPGVCWRPLPLLRSPRALYSPSEEEAPPLPLLFMVLIAPTETALSKHSVCSVRLLLPVMPIVSSGAATLPFM</sequence>
<organism evidence="1">
    <name type="scientific">Alexandrium monilatum</name>
    <dbReference type="NCBI Taxonomy" id="311494"/>
    <lineage>
        <taxon>Eukaryota</taxon>
        <taxon>Sar</taxon>
        <taxon>Alveolata</taxon>
        <taxon>Dinophyceae</taxon>
        <taxon>Gonyaulacales</taxon>
        <taxon>Pyrocystaceae</taxon>
        <taxon>Alexandrium</taxon>
    </lineage>
</organism>
<evidence type="ECO:0000313" key="1">
    <source>
        <dbReference type="EMBL" id="CAE4565958.1"/>
    </source>
</evidence>
<evidence type="ECO:0000313" key="2">
    <source>
        <dbReference type="EMBL" id="CAE4565959.1"/>
    </source>
</evidence>
<proteinExistence type="predicted"/>
<accession>A0A6T0SD61</accession>